<proteinExistence type="predicted"/>
<feature type="compositionally biased region" description="Polar residues" evidence="1">
    <location>
        <begin position="170"/>
        <end position="185"/>
    </location>
</feature>
<feature type="compositionally biased region" description="Pro residues" evidence="1">
    <location>
        <begin position="199"/>
        <end position="209"/>
    </location>
</feature>
<organism evidence="2 3">
    <name type="scientific">Corynebacterium jeddahense</name>
    <dbReference type="NCBI Taxonomy" id="1414719"/>
    <lineage>
        <taxon>Bacteria</taxon>
        <taxon>Bacillati</taxon>
        <taxon>Actinomycetota</taxon>
        <taxon>Actinomycetes</taxon>
        <taxon>Mycobacteriales</taxon>
        <taxon>Corynebacteriaceae</taxon>
        <taxon>Corynebacterium</taxon>
    </lineage>
</organism>
<sequence length="224" mass="23752">MQLTGSSGERTLSLVAEQPRTISVRGETTLALTEPVGITEIDAGIHRIVDVPGTADTYFFQRLMPETTTLHRAFTTAEAAEWELSSPALIDGSSATNTVFLPAGRHELVTDAETITLRRGPKPAASLSAWEPVTGDAIAPADQDRLLITTHAFNPGLQASLDNEPLTPQLGISSPRPTARVNKSPTLPRHFEAESGGTPSPPTAKPPPWTGMSGAGVRRKAKCS</sequence>
<gene>
    <name evidence="2" type="ORF">CJEDD_02125</name>
</gene>
<reference evidence="2 3" key="1">
    <citation type="submission" date="2020-10" db="EMBL/GenBank/DDBJ databases">
        <title>Complete genome sequence of Corynebacterium jeddahense DSM 45997, type strain of Corynebacterium jeddahense.</title>
        <authorList>
            <person name="Busche T."/>
            <person name="Kalinowski J."/>
            <person name="Ruckert C."/>
        </authorList>
    </citation>
    <scope>NUCLEOTIDE SEQUENCE [LARGE SCALE GENOMIC DNA]</scope>
    <source>
        <strain evidence="2 3">DSM 45997</strain>
    </source>
</reference>
<dbReference type="EMBL" id="CP063194">
    <property type="protein sequence ID" value="WCZ38048.1"/>
    <property type="molecule type" value="Genomic_DNA"/>
</dbReference>
<feature type="region of interest" description="Disordered" evidence="1">
    <location>
        <begin position="159"/>
        <end position="224"/>
    </location>
</feature>
<evidence type="ECO:0000256" key="1">
    <source>
        <dbReference type="SAM" id="MobiDB-lite"/>
    </source>
</evidence>
<accession>A0ABY7UH48</accession>
<name>A0ABY7UH48_9CORY</name>
<evidence type="ECO:0000313" key="2">
    <source>
        <dbReference type="EMBL" id="WCZ38048.1"/>
    </source>
</evidence>
<evidence type="ECO:0000313" key="3">
    <source>
        <dbReference type="Proteomes" id="UP001218071"/>
    </source>
</evidence>
<dbReference type="RefSeq" id="WP_052333713.1">
    <property type="nucleotide sequence ID" value="NZ_CBYN010000010.1"/>
</dbReference>
<dbReference type="Proteomes" id="UP001218071">
    <property type="component" value="Chromosome"/>
</dbReference>
<keyword evidence="3" id="KW-1185">Reference proteome</keyword>
<protein>
    <submittedName>
        <fullName evidence="2">Uncharacterized protein</fullName>
    </submittedName>
</protein>